<name>A0A1H7U7V6_9GAMM</name>
<dbReference type="AlphaFoldDB" id="A0A1H7U7V6"/>
<dbReference type="RefSeq" id="WP_085286189.1">
    <property type="nucleotide sequence ID" value="NZ_FOBI01000035.1"/>
</dbReference>
<protein>
    <submittedName>
        <fullName evidence="1">Uncharacterized protein</fullName>
    </submittedName>
</protein>
<keyword evidence="2" id="KW-1185">Reference proteome</keyword>
<gene>
    <name evidence="1" type="ORF">SAMN05216262_1358</name>
</gene>
<dbReference type="Proteomes" id="UP000199297">
    <property type="component" value="Unassembled WGS sequence"/>
</dbReference>
<dbReference type="InterPro" id="IPR037068">
    <property type="entry name" value="DNA_primase_core_N_sf"/>
</dbReference>
<organism evidence="1 2">
    <name type="scientific">Colwellia chukchiensis</name>
    <dbReference type="NCBI Taxonomy" id="641665"/>
    <lineage>
        <taxon>Bacteria</taxon>
        <taxon>Pseudomonadati</taxon>
        <taxon>Pseudomonadota</taxon>
        <taxon>Gammaproteobacteria</taxon>
        <taxon>Alteromonadales</taxon>
        <taxon>Colwelliaceae</taxon>
        <taxon>Colwellia</taxon>
    </lineage>
</organism>
<dbReference type="EMBL" id="FOBI01000035">
    <property type="protein sequence ID" value="SEL93091.1"/>
    <property type="molecule type" value="Genomic_DNA"/>
</dbReference>
<dbReference type="OrthoDB" id="7465087at2"/>
<dbReference type="STRING" id="641665.GCA_002104455_02260"/>
<evidence type="ECO:0000313" key="2">
    <source>
        <dbReference type="Proteomes" id="UP000199297"/>
    </source>
</evidence>
<accession>A0A1H7U7V6</accession>
<proteinExistence type="predicted"/>
<evidence type="ECO:0000313" key="1">
    <source>
        <dbReference type="EMBL" id="SEL93091.1"/>
    </source>
</evidence>
<sequence length="163" mass="18766">MSNIQQPSYMQVLGQLNLEDIYIQQMFDYYHECFEANEQYQQFVLESSRIPDELRDHSYAGICDRTLGTEVPKARSLSGGAMRGTMQTVGLIRSSGSELFRGCAVFPKLDERGQIISAVGYRFGKRIRHWQQEVVYWEKPKLDGYVHEGLAFVKEVIYGKACH</sequence>
<reference evidence="2" key="1">
    <citation type="submission" date="2016-10" db="EMBL/GenBank/DDBJ databases">
        <authorList>
            <person name="Varghese N."/>
            <person name="Submissions S."/>
        </authorList>
    </citation>
    <scope>NUCLEOTIDE SEQUENCE [LARGE SCALE GENOMIC DNA]</scope>
    <source>
        <strain evidence="2">CGMCC 1.9127</strain>
    </source>
</reference>
<dbReference type="Gene3D" id="3.90.980.10">
    <property type="entry name" value="DNA primase, catalytic core, N-terminal domain"/>
    <property type="match status" value="1"/>
</dbReference>